<keyword evidence="1" id="KW-0175">Coiled coil</keyword>
<evidence type="ECO:0000256" key="2">
    <source>
        <dbReference type="SAM" id="SignalP"/>
    </source>
</evidence>
<dbReference type="OrthoDB" id="190887at2"/>
<dbReference type="AlphaFoldDB" id="A0A4R0ELE0"/>
<dbReference type="InterPro" id="IPR023614">
    <property type="entry name" value="Porin_dom_sf"/>
</dbReference>
<reference evidence="3 4" key="1">
    <citation type="submission" date="2019-02" db="EMBL/GenBank/DDBJ databases">
        <title>High diversity of culturable Acinetobacter species in natural soil and water ecosystems.</title>
        <authorList>
            <person name="Radolfova-Krizova L."/>
            <person name="Nemec A."/>
        </authorList>
    </citation>
    <scope>NUCLEOTIDE SEQUENCE [LARGE SCALE GENOMIC DNA]</scope>
    <source>
        <strain evidence="3 4">ANC 4281</strain>
    </source>
</reference>
<feature type="signal peptide" evidence="2">
    <location>
        <begin position="1"/>
        <end position="28"/>
    </location>
</feature>
<protein>
    <submittedName>
        <fullName evidence="3">DcaP-like protein</fullName>
    </submittedName>
</protein>
<feature type="coiled-coil region" evidence="1">
    <location>
        <begin position="29"/>
        <end position="56"/>
    </location>
</feature>
<comment type="caution">
    <text evidence="3">The sequence shown here is derived from an EMBL/GenBank/DDBJ whole genome shotgun (WGS) entry which is preliminary data.</text>
</comment>
<evidence type="ECO:0000313" key="3">
    <source>
        <dbReference type="EMBL" id="TCB58087.1"/>
    </source>
</evidence>
<dbReference type="RefSeq" id="WP_131271598.1">
    <property type="nucleotide sequence ID" value="NZ_SJOA01000014.1"/>
</dbReference>
<proteinExistence type="predicted"/>
<feature type="chain" id="PRO_5020509277" evidence="2">
    <location>
        <begin position="29"/>
        <end position="453"/>
    </location>
</feature>
<dbReference type="Proteomes" id="UP000291380">
    <property type="component" value="Unassembled WGS sequence"/>
</dbReference>
<dbReference type="EMBL" id="SJOA01000014">
    <property type="protein sequence ID" value="TCB58087.1"/>
    <property type="molecule type" value="Genomic_DNA"/>
</dbReference>
<dbReference type="Gene3D" id="2.40.160.10">
    <property type="entry name" value="Porin"/>
    <property type="match status" value="1"/>
</dbReference>
<dbReference type="InterPro" id="IPR045748">
    <property type="entry name" value="DcaP"/>
</dbReference>
<accession>A0A4R0ELE0</accession>
<organism evidence="3 4">
    <name type="scientific">Acinetobacter terrae</name>
    <dbReference type="NCBI Taxonomy" id="2731247"/>
    <lineage>
        <taxon>Bacteria</taxon>
        <taxon>Pseudomonadati</taxon>
        <taxon>Pseudomonadota</taxon>
        <taxon>Gammaproteobacteria</taxon>
        <taxon>Moraxellales</taxon>
        <taxon>Moraxellaceae</taxon>
        <taxon>Acinetobacter</taxon>
        <taxon>Acinetobacter Taxon 24</taxon>
    </lineage>
</organism>
<gene>
    <name evidence="3" type="ORF">E0H85_11350</name>
</gene>
<sequence length="453" mass="49154">MSRLLNGKFMAKSLALAVTAVMVSTAHAGKTEQQQIQELRQEVETLKSLIQQQHQVQQQQQTQIEQVKAQPVQLAAAPAAKPESAFTGLKTKAGSSVNLYGFVRGDANYIIEGADNDFNSVHTSDGKTQDKLRATGKTTRLGLDFNTPVGDAKVGGKVEVDFAGTNEALRIRHAYLTYNDWLFGQTTSNFLSNHAPEMIDFGTNIGGGTARIPQVRYGLKLSPATQLFFSAEEGNSSATAFKRTVTEIRDTTGAVTGTKTTDEDVSSGVKYNLPVLTAKLTQSFADGKGAVSGRALLEHYKSETSDDDKMGWGLAAGVNYQVSEPLKVSADVSHVVGNSNYLYGSNSAFYLNPVNGDIEQNEFNAVQVGATYKFSPKLRSTLAYGAQFADDGTDYAKLYRAANEEVQQAWINFIYSPAAPIDLGVEYVNGKRETFAGDSYKDNRVGLMAKYNF</sequence>
<dbReference type="Pfam" id="PF19577">
    <property type="entry name" value="DcaP"/>
    <property type="match status" value="2"/>
</dbReference>
<dbReference type="SUPFAM" id="SSF56935">
    <property type="entry name" value="Porins"/>
    <property type="match status" value="1"/>
</dbReference>
<keyword evidence="2" id="KW-0732">Signal</keyword>
<evidence type="ECO:0000256" key="1">
    <source>
        <dbReference type="SAM" id="Coils"/>
    </source>
</evidence>
<evidence type="ECO:0000313" key="4">
    <source>
        <dbReference type="Proteomes" id="UP000291380"/>
    </source>
</evidence>
<name>A0A4R0ELE0_9GAMM</name>